<feature type="compositionally biased region" description="Pro residues" evidence="7">
    <location>
        <begin position="148"/>
        <end position="158"/>
    </location>
</feature>
<evidence type="ECO:0000313" key="11">
    <source>
        <dbReference type="Proteomes" id="UP000298416"/>
    </source>
</evidence>
<evidence type="ECO:0000256" key="2">
    <source>
        <dbReference type="ARBA" id="ARBA00022473"/>
    </source>
</evidence>
<dbReference type="GO" id="GO:2000032">
    <property type="term" value="P:regulation of secondary shoot formation"/>
    <property type="evidence" value="ECO:0007669"/>
    <property type="project" value="TreeGrafter"/>
</dbReference>
<proteinExistence type="predicted"/>
<evidence type="ECO:0000256" key="1">
    <source>
        <dbReference type="ARBA" id="ARBA00004123"/>
    </source>
</evidence>
<evidence type="ECO:0000256" key="3">
    <source>
        <dbReference type="ARBA" id="ARBA00023015"/>
    </source>
</evidence>
<dbReference type="InterPro" id="IPR005333">
    <property type="entry name" value="Transcription_factor_TCP"/>
</dbReference>
<accession>A0A8X8WQR0</accession>
<reference evidence="10" key="1">
    <citation type="submission" date="2018-01" db="EMBL/GenBank/DDBJ databases">
        <authorList>
            <person name="Mao J.F."/>
        </authorList>
    </citation>
    <scope>NUCLEOTIDE SEQUENCE</scope>
    <source>
        <strain evidence="10">Huo1</strain>
        <tissue evidence="10">Leaf</tissue>
    </source>
</reference>
<dbReference type="PROSITE" id="PS51370">
    <property type="entry name" value="R"/>
    <property type="match status" value="1"/>
</dbReference>
<dbReference type="PANTHER" id="PTHR31072">
    <property type="entry name" value="TRANSCRIPTION FACTOR TCP4-RELATED"/>
    <property type="match status" value="1"/>
</dbReference>
<name>A0A8X8WQR0_SALSN</name>
<organism evidence="10">
    <name type="scientific">Salvia splendens</name>
    <name type="common">Scarlet sage</name>
    <dbReference type="NCBI Taxonomy" id="180675"/>
    <lineage>
        <taxon>Eukaryota</taxon>
        <taxon>Viridiplantae</taxon>
        <taxon>Streptophyta</taxon>
        <taxon>Embryophyta</taxon>
        <taxon>Tracheophyta</taxon>
        <taxon>Spermatophyta</taxon>
        <taxon>Magnoliopsida</taxon>
        <taxon>eudicotyledons</taxon>
        <taxon>Gunneridae</taxon>
        <taxon>Pentapetalae</taxon>
        <taxon>asterids</taxon>
        <taxon>lamiids</taxon>
        <taxon>Lamiales</taxon>
        <taxon>Lamiaceae</taxon>
        <taxon>Nepetoideae</taxon>
        <taxon>Mentheae</taxon>
        <taxon>Salviinae</taxon>
        <taxon>Salvia</taxon>
        <taxon>Salvia subgen. Calosphace</taxon>
        <taxon>core Calosphace</taxon>
    </lineage>
</organism>
<comment type="subcellular location">
    <subcellularLocation>
        <location evidence="1">Nucleus</location>
    </subcellularLocation>
</comment>
<dbReference type="GO" id="GO:0005634">
    <property type="term" value="C:nucleus"/>
    <property type="evidence" value="ECO:0007669"/>
    <property type="project" value="UniProtKB-SubCell"/>
</dbReference>
<evidence type="ECO:0000256" key="5">
    <source>
        <dbReference type="ARBA" id="ARBA00023163"/>
    </source>
</evidence>
<feature type="region of interest" description="Disordered" evidence="7">
    <location>
        <begin position="144"/>
        <end position="168"/>
    </location>
</feature>
<feature type="compositionally biased region" description="Basic residues" evidence="7">
    <location>
        <begin position="81"/>
        <end position="93"/>
    </location>
</feature>
<dbReference type="AlphaFoldDB" id="A0A8X8WQR0"/>
<feature type="compositionally biased region" description="Low complexity" evidence="7">
    <location>
        <begin position="16"/>
        <end position="28"/>
    </location>
</feature>
<feature type="compositionally biased region" description="Polar residues" evidence="7">
    <location>
        <begin position="1"/>
        <end position="12"/>
    </location>
</feature>
<sequence>MFPSPNCNNSLLKTRPSLSSPSPSSFPFDQNPNLKHDNILFNFPSPFLDENESPLDQIFYQSHLAEKLKTDHDQIPTPPPPRRRKAGKKDRHSKICTAQGIRDRRMRLSLQVARKFFDLQDMLGYDKASKTIEWLFTQSNKAIKELHSPPPPPPPPLLLPNNSDVKSESECEDQSGIEEINSNAVAPTTADRAKASREKARERARCRTREKMLVKRLRLCGNPNPFEGGDEGLNSEIRVSQPDVGMIDKFLGNSEYHCAVSDPSLVGYIGNWDVLSNCFHYSVGNLVSTAGNLNSLFSSPTPEFP</sequence>
<evidence type="ECO:0000256" key="4">
    <source>
        <dbReference type="ARBA" id="ARBA00023125"/>
    </source>
</evidence>
<keyword evidence="11" id="KW-1185">Reference proteome</keyword>
<dbReference type="PROSITE" id="PS51369">
    <property type="entry name" value="TCP"/>
    <property type="match status" value="1"/>
</dbReference>
<evidence type="ECO:0000259" key="9">
    <source>
        <dbReference type="PROSITE" id="PS51370"/>
    </source>
</evidence>
<gene>
    <name evidence="10" type="ORF">SASPL_140431</name>
</gene>
<keyword evidence="6" id="KW-0539">Nucleus</keyword>
<feature type="region of interest" description="Disordered" evidence="7">
    <location>
        <begin position="1"/>
        <end position="31"/>
    </location>
</feature>
<evidence type="ECO:0000259" key="8">
    <source>
        <dbReference type="PROSITE" id="PS51369"/>
    </source>
</evidence>
<keyword evidence="2" id="KW-0217">Developmental protein</keyword>
<evidence type="ECO:0000256" key="7">
    <source>
        <dbReference type="SAM" id="MobiDB-lite"/>
    </source>
</evidence>
<feature type="domain" description="TCP" evidence="8">
    <location>
        <begin position="88"/>
        <end position="146"/>
    </location>
</feature>
<keyword evidence="3" id="KW-0805">Transcription regulation</keyword>
<feature type="region of interest" description="Disordered" evidence="7">
    <location>
        <begin position="69"/>
        <end position="93"/>
    </location>
</feature>
<dbReference type="GO" id="GO:0043565">
    <property type="term" value="F:sequence-specific DNA binding"/>
    <property type="evidence" value="ECO:0007669"/>
    <property type="project" value="TreeGrafter"/>
</dbReference>
<dbReference type="GO" id="GO:0003700">
    <property type="term" value="F:DNA-binding transcription factor activity"/>
    <property type="evidence" value="ECO:0007669"/>
    <property type="project" value="InterPro"/>
</dbReference>
<keyword evidence="5" id="KW-0804">Transcription</keyword>
<evidence type="ECO:0000313" key="10">
    <source>
        <dbReference type="EMBL" id="KAG6398959.1"/>
    </source>
</evidence>
<dbReference type="InterPro" id="IPR017888">
    <property type="entry name" value="CYC/TB1_R_domain"/>
</dbReference>
<dbReference type="InterPro" id="IPR017887">
    <property type="entry name" value="TF_TCP_subgr"/>
</dbReference>
<feature type="domain" description="R" evidence="9">
    <location>
        <begin position="194"/>
        <end position="211"/>
    </location>
</feature>
<dbReference type="Pfam" id="PF03634">
    <property type="entry name" value="TCP"/>
    <property type="match status" value="1"/>
</dbReference>
<dbReference type="PANTHER" id="PTHR31072:SF227">
    <property type="entry name" value="TRANSCRIPTION FACTOR TCP12-LIKE"/>
    <property type="match status" value="1"/>
</dbReference>
<keyword evidence="4" id="KW-0238">DNA-binding</keyword>
<reference evidence="10" key="2">
    <citation type="submission" date="2020-08" db="EMBL/GenBank/DDBJ databases">
        <title>Plant Genome Project.</title>
        <authorList>
            <person name="Zhang R.-G."/>
        </authorList>
    </citation>
    <scope>NUCLEOTIDE SEQUENCE</scope>
    <source>
        <strain evidence="10">Huo1</strain>
        <tissue evidence="10">Leaf</tissue>
    </source>
</reference>
<dbReference type="Proteomes" id="UP000298416">
    <property type="component" value="Unassembled WGS sequence"/>
</dbReference>
<dbReference type="EMBL" id="PNBA02000015">
    <property type="protein sequence ID" value="KAG6398959.1"/>
    <property type="molecule type" value="Genomic_DNA"/>
</dbReference>
<dbReference type="OrthoDB" id="1896834at2759"/>
<protein>
    <submittedName>
        <fullName evidence="10">Uncharacterized protein</fullName>
    </submittedName>
</protein>
<comment type="caution">
    <text evidence="10">The sequence shown here is derived from an EMBL/GenBank/DDBJ whole genome shotgun (WGS) entry which is preliminary data.</text>
</comment>
<evidence type="ECO:0000256" key="6">
    <source>
        <dbReference type="ARBA" id="ARBA00023242"/>
    </source>
</evidence>